<dbReference type="InterPro" id="IPR017938">
    <property type="entry name" value="Riboflavin_synthase-like_b-brl"/>
</dbReference>
<keyword evidence="12" id="KW-1185">Reference proteome</keyword>
<comment type="caution">
    <text evidence="11">The sequence shown here is derived from an EMBL/GenBank/DDBJ whole genome shotgun (WGS) entry which is preliminary data.</text>
</comment>
<evidence type="ECO:0000256" key="5">
    <source>
        <dbReference type="ARBA" id="ARBA00022827"/>
    </source>
</evidence>
<evidence type="ECO:0000256" key="7">
    <source>
        <dbReference type="ARBA" id="ARBA00023004"/>
    </source>
</evidence>
<dbReference type="PRINTS" id="PR00371">
    <property type="entry name" value="FPNCR"/>
</dbReference>
<name>A0A098LH13_9BACT</name>
<evidence type="ECO:0000259" key="9">
    <source>
        <dbReference type="PROSITE" id="PS51085"/>
    </source>
</evidence>
<dbReference type="PROSITE" id="PS51085">
    <property type="entry name" value="2FE2S_FER_2"/>
    <property type="match status" value="1"/>
</dbReference>
<dbReference type="PANTHER" id="PTHR47354:SF8">
    <property type="entry name" value="1,2-PHENYLACETYL-COA EPOXIDASE, SUBUNIT E"/>
    <property type="match status" value="1"/>
</dbReference>
<keyword evidence="11" id="KW-0223">Dioxygenase</keyword>
<evidence type="ECO:0000256" key="6">
    <source>
        <dbReference type="ARBA" id="ARBA00023002"/>
    </source>
</evidence>
<comment type="cofactor">
    <cofactor evidence="1">
        <name>FAD</name>
        <dbReference type="ChEBI" id="CHEBI:57692"/>
    </cofactor>
</comment>
<sequence>MSQYHHLKVKEIIKETSDTITVVFESGSKQISYKSGQFLTLIVPVNGDKLRRSYSLCSSPYTDKELAVTIKRITNGVVSNYLPDNLKQGDTLEIMEPAGTFNFTPDPSRAVDIVLIGAGSGITPLISIAKTALEKEPKSKVFLIYGNRNENSIIFKHKLESLQSEFKDRFTVIHRLSQPQDKSLPAGRLNRSEVIKLLESFNKLKIEKAEYYVCGPDGMMQEAIGALELLKVSKSQIKKESFLPADANALSSGKVVSDSPESPQDVTIIYQGSEYKITVPPNKSILEVALKQNIDLPYSCQSGMCTACMGKCISGKVHLDDSDALSDIELEKGYVLTCVGHPVTPNVVIEID</sequence>
<dbReference type="SUPFAM" id="SSF54292">
    <property type="entry name" value="2Fe-2S ferredoxin-like"/>
    <property type="match status" value="1"/>
</dbReference>
<dbReference type="InterPro" id="IPR006058">
    <property type="entry name" value="2Fe2S_fd_BS"/>
</dbReference>
<dbReference type="PROSITE" id="PS51384">
    <property type="entry name" value="FAD_FR"/>
    <property type="match status" value="1"/>
</dbReference>
<evidence type="ECO:0000256" key="4">
    <source>
        <dbReference type="ARBA" id="ARBA00022723"/>
    </source>
</evidence>
<evidence type="ECO:0000256" key="3">
    <source>
        <dbReference type="ARBA" id="ARBA00022714"/>
    </source>
</evidence>
<dbReference type="Pfam" id="PF00970">
    <property type="entry name" value="FAD_binding_6"/>
    <property type="match status" value="1"/>
</dbReference>
<evidence type="ECO:0000313" key="12">
    <source>
        <dbReference type="Proteomes" id="UP000030185"/>
    </source>
</evidence>
<keyword evidence="2" id="KW-0285">Flavoprotein</keyword>
<dbReference type="Gene3D" id="3.10.20.30">
    <property type="match status" value="1"/>
</dbReference>
<dbReference type="PANTHER" id="PTHR47354">
    <property type="entry name" value="NADH OXIDOREDUCTASE HCR"/>
    <property type="match status" value="1"/>
</dbReference>
<gene>
    <name evidence="11" type="ORF">MYP_3485</name>
</gene>
<keyword evidence="5" id="KW-0274">FAD</keyword>
<dbReference type="Gene3D" id="2.40.30.10">
    <property type="entry name" value="Translation factors"/>
    <property type="match status" value="1"/>
</dbReference>
<dbReference type="CDD" id="cd06214">
    <property type="entry name" value="PA_degradation_oxidoreductase_like"/>
    <property type="match status" value="1"/>
</dbReference>
<reference evidence="11 12" key="1">
    <citation type="submission" date="2014-09" db="EMBL/GenBank/DDBJ databases">
        <title>Sporocytophaga myxococcoides PG-01 genome sequencing.</title>
        <authorList>
            <person name="Liu L."/>
            <person name="Gao P.J."/>
            <person name="Chen G.J."/>
            <person name="Wang L.S."/>
        </authorList>
    </citation>
    <scope>NUCLEOTIDE SEQUENCE [LARGE SCALE GENOMIC DNA]</scope>
    <source>
        <strain evidence="11 12">PG-01</strain>
    </source>
</reference>
<feature type="domain" description="FAD-binding FR-type" evidence="10">
    <location>
        <begin position="2"/>
        <end position="104"/>
    </location>
</feature>
<dbReference type="STRING" id="153721.MYP_3485"/>
<dbReference type="InterPro" id="IPR001709">
    <property type="entry name" value="Flavoprot_Pyr_Nucl_cyt_Rdtase"/>
</dbReference>
<dbReference type="PROSITE" id="PS00197">
    <property type="entry name" value="2FE2S_FER_1"/>
    <property type="match status" value="1"/>
</dbReference>
<keyword evidence="3" id="KW-0001">2Fe-2S</keyword>
<evidence type="ECO:0000313" key="11">
    <source>
        <dbReference type="EMBL" id="GAL86256.1"/>
    </source>
</evidence>
<dbReference type="RefSeq" id="WP_045465855.1">
    <property type="nucleotide sequence ID" value="NZ_BBLT01000007.1"/>
</dbReference>
<dbReference type="GO" id="GO:0051537">
    <property type="term" value="F:2 iron, 2 sulfur cluster binding"/>
    <property type="evidence" value="ECO:0007669"/>
    <property type="project" value="UniProtKB-KW"/>
</dbReference>
<dbReference type="InterPro" id="IPR017927">
    <property type="entry name" value="FAD-bd_FR_type"/>
</dbReference>
<protein>
    <submittedName>
        <fullName evidence="11">Nitric oxide dioxygenase</fullName>
    </submittedName>
</protein>
<accession>A0A098LH13</accession>
<keyword evidence="6" id="KW-0560">Oxidoreductase</keyword>
<dbReference type="GO" id="GO:0050660">
    <property type="term" value="F:flavin adenine dinucleotide binding"/>
    <property type="evidence" value="ECO:0007669"/>
    <property type="project" value="TreeGrafter"/>
</dbReference>
<dbReference type="Pfam" id="PF00111">
    <property type="entry name" value="Fer2"/>
    <property type="match status" value="1"/>
</dbReference>
<dbReference type="SUPFAM" id="SSF63380">
    <property type="entry name" value="Riboflavin synthase domain-like"/>
    <property type="match status" value="1"/>
</dbReference>
<keyword evidence="8" id="KW-0411">Iron-sulfur</keyword>
<feature type="domain" description="2Fe-2S ferredoxin-type" evidence="9">
    <location>
        <begin position="264"/>
        <end position="352"/>
    </location>
</feature>
<dbReference type="Gene3D" id="3.40.50.80">
    <property type="entry name" value="Nucleotide-binding domain of ferredoxin-NADP reductase (FNR) module"/>
    <property type="match status" value="1"/>
</dbReference>
<keyword evidence="4" id="KW-0479">Metal-binding</keyword>
<dbReference type="OrthoDB" id="9789468at2"/>
<evidence type="ECO:0000256" key="2">
    <source>
        <dbReference type="ARBA" id="ARBA00022630"/>
    </source>
</evidence>
<dbReference type="eggNOG" id="COG1018">
    <property type="taxonomic scope" value="Bacteria"/>
</dbReference>
<dbReference type="PRINTS" id="PR00406">
    <property type="entry name" value="CYTB5RDTASE"/>
</dbReference>
<proteinExistence type="predicted"/>
<evidence type="ECO:0000259" key="10">
    <source>
        <dbReference type="PROSITE" id="PS51384"/>
    </source>
</evidence>
<dbReference type="InterPro" id="IPR001041">
    <property type="entry name" value="2Fe-2S_ferredoxin-type"/>
</dbReference>
<dbReference type="InterPro" id="IPR012675">
    <property type="entry name" value="Beta-grasp_dom_sf"/>
</dbReference>
<dbReference type="InterPro" id="IPR001433">
    <property type="entry name" value="OxRdtase_FAD/NAD-bd"/>
</dbReference>
<dbReference type="CDD" id="cd00207">
    <property type="entry name" value="fer2"/>
    <property type="match status" value="1"/>
</dbReference>
<dbReference type="EMBL" id="BBLT01000007">
    <property type="protein sequence ID" value="GAL86256.1"/>
    <property type="molecule type" value="Genomic_DNA"/>
</dbReference>
<dbReference type="SUPFAM" id="SSF52343">
    <property type="entry name" value="Ferredoxin reductase-like, C-terminal NADP-linked domain"/>
    <property type="match status" value="1"/>
</dbReference>
<dbReference type="AlphaFoldDB" id="A0A098LH13"/>
<dbReference type="InterPro" id="IPR039261">
    <property type="entry name" value="FNR_nucleotide-bd"/>
</dbReference>
<dbReference type="InterPro" id="IPR036010">
    <property type="entry name" value="2Fe-2S_ferredoxin-like_sf"/>
</dbReference>
<evidence type="ECO:0000256" key="8">
    <source>
        <dbReference type="ARBA" id="ARBA00023014"/>
    </source>
</evidence>
<dbReference type="InterPro" id="IPR008333">
    <property type="entry name" value="Cbr1-like_FAD-bd_dom"/>
</dbReference>
<dbReference type="Proteomes" id="UP000030185">
    <property type="component" value="Unassembled WGS sequence"/>
</dbReference>
<evidence type="ECO:0000256" key="1">
    <source>
        <dbReference type="ARBA" id="ARBA00001974"/>
    </source>
</evidence>
<dbReference type="GO" id="GO:0051213">
    <property type="term" value="F:dioxygenase activity"/>
    <property type="evidence" value="ECO:0007669"/>
    <property type="project" value="UniProtKB-KW"/>
</dbReference>
<dbReference type="GO" id="GO:0046872">
    <property type="term" value="F:metal ion binding"/>
    <property type="evidence" value="ECO:0007669"/>
    <property type="project" value="UniProtKB-KW"/>
</dbReference>
<dbReference type="InterPro" id="IPR050415">
    <property type="entry name" value="MRET"/>
</dbReference>
<keyword evidence="7" id="KW-0408">Iron</keyword>
<dbReference type="Pfam" id="PF00175">
    <property type="entry name" value="NAD_binding_1"/>
    <property type="match status" value="1"/>
</dbReference>
<organism evidence="11 12">
    <name type="scientific">Sporocytophaga myxococcoides</name>
    <dbReference type="NCBI Taxonomy" id="153721"/>
    <lineage>
        <taxon>Bacteria</taxon>
        <taxon>Pseudomonadati</taxon>
        <taxon>Bacteroidota</taxon>
        <taxon>Cytophagia</taxon>
        <taxon>Cytophagales</taxon>
        <taxon>Cytophagaceae</taxon>
        <taxon>Sporocytophaga</taxon>
    </lineage>
</organism>